<protein>
    <recommendedName>
        <fullName evidence="3">Rpa-associated protein</fullName>
    </recommendedName>
</protein>
<dbReference type="AlphaFoldDB" id="A0A075G181"/>
<evidence type="ECO:0000313" key="2">
    <source>
        <dbReference type="EMBL" id="AIE95592.1"/>
    </source>
</evidence>
<dbReference type="EMBL" id="KF900455">
    <property type="protein sequence ID" value="AIE95592.1"/>
    <property type="molecule type" value="Genomic_DNA"/>
</dbReference>
<feature type="compositionally biased region" description="Low complexity" evidence="1">
    <location>
        <begin position="243"/>
        <end position="255"/>
    </location>
</feature>
<feature type="region of interest" description="Disordered" evidence="1">
    <location>
        <begin position="224"/>
        <end position="257"/>
    </location>
</feature>
<sequence>MMSNQQRSRRQTAIRLFAREYYESSLPDGGEGEYDPRFIVTKLGARVNRMFVCGVVERLERRDTERGPSYRGAVRDPTGLHLWNVGSFHPDLHIEMEELVARFEGGDRFLMACIGKSNHYTTEDGGFRCLMRMEDYSIIDREVYAAWLVETANQTMRRIDALGKAQSAETTDSNTLRDAGVPEDLVDGLGLAMNHYGDWDAEGYKVGVLQALSAAEGRVISFEEHEATSSDSGESTPEEEETVAASSESSPSSDGNLDIETVVLEVITEHAGAEGIDYDSITRHCIQRGVTDEDAIEDTIHALRDDKCEIMEPRFGWFKPL</sequence>
<evidence type="ECO:0000256" key="1">
    <source>
        <dbReference type="SAM" id="MobiDB-lite"/>
    </source>
</evidence>
<accession>A0A075G181</accession>
<proteinExistence type="predicted"/>
<organism evidence="2">
    <name type="scientific">uncultured marine group II/III euryarchaeote AD1000_68_A10</name>
    <dbReference type="NCBI Taxonomy" id="1457799"/>
    <lineage>
        <taxon>Archaea</taxon>
        <taxon>Methanobacteriati</taxon>
        <taxon>Methanobacteriota</taxon>
        <taxon>environmental samples</taxon>
    </lineage>
</organism>
<name>A0A075G181_9EURY</name>
<reference evidence="2" key="1">
    <citation type="journal article" date="2014" name="Genome Biol. Evol.">
        <title>Pangenome evidence for extensive interdomain horizontal transfer affecting lineage core and shell genes in uncultured planktonic thaumarchaeota and euryarchaeota.</title>
        <authorList>
            <person name="Deschamps P."/>
            <person name="Zivanovic Y."/>
            <person name="Moreira D."/>
            <person name="Rodriguez-Valera F."/>
            <person name="Lopez-Garcia P."/>
        </authorList>
    </citation>
    <scope>NUCLEOTIDE SEQUENCE</scope>
</reference>
<evidence type="ECO:0008006" key="3">
    <source>
        <dbReference type="Google" id="ProtNLM"/>
    </source>
</evidence>